<evidence type="ECO:0000256" key="5">
    <source>
        <dbReference type="ARBA" id="ARBA00022650"/>
    </source>
</evidence>
<dbReference type="InterPro" id="IPR028939">
    <property type="entry name" value="P5C_Rdtase_cat_N"/>
</dbReference>
<keyword evidence="6 9" id="KW-0521">NADP</keyword>
<dbReference type="UniPathway" id="UPA00098">
    <property type="reaction ID" value="UER00361"/>
</dbReference>
<dbReference type="FunFam" id="3.40.50.720:FF:000190">
    <property type="entry name" value="Pyrroline-5-carboxylate reductase"/>
    <property type="match status" value="1"/>
</dbReference>
<dbReference type="InterPro" id="IPR000304">
    <property type="entry name" value="Pyrroline-COOH_reductase"/>
</dbReference>
<feature type="binding site" evidence="11">
    <location>
        <begin position="70"/>
        <end position="73"/>
    </location>
    <ligand>
        <name>NADP(+)</name>
        <dbReference type="ChEBI" id="CHEBI:58349"/>
    </ligand>
</feature>
<evidence type="ECO:0000256" key="11">
    <source>
        <dbReference type="PIRSR" id="PIRSR000193-1"/>
    </source>
</evidence>
<organism evidence="12 13">
    <name type="scientific">Aeribacillus pallidus</name>
    <dbReference type="NCBI Taxonomy" id="33936"/>
    <lineage>
        <taxon>Bacteria</taxon>
        <taxon>Bacillati</taxon>
        <taxon>Bacillota</taxon>
        <taxon>Bacilli</taxon>
        <taxon>Bacillales</taxon>
        <taxon>Bacillaceae</taxon>
        <taxon>Aeribacillus</taxon>
    </lineage>
</organism>
<feature type="binding site" evidence="11">
    <location>
        <begin position="7"/>
        <end position="12"/>
    </location>
    <ligand>
        <name>NADP(+)</name>
        <dbReference type="ChEBI" id="CHEBI:58349"/>
    </ligand>
</feature>
<dbReference type="EC" id="1.5.1.2" evidence="9 10"/>
<evidence type="ECO:0000256" key="3">
    <source>
        <dbReference type="ARBA" id="ARBA00022490"/>
    </source>
</evidence>
<keyword evidence="7 9" id="KW-0560">Oxidoreductase</keyword>
<dbReference type="PANTHER" id="PTHR11645">
    <property type="entry name" value="PYRROLINE-5-CARBOXYLATE REDUCTASE"/>
    <property type="match status" value="1"/>
</dbReference>
<comment type="pathway">
    <text evidence="9">Amino-acid biosynthesis; L-proline biosynthesis; L-proline from L-glutamate 5-semialdehyde: step 1/1.</text>
</comment>
<dbReference type="GO" id="GO:0005737">
    <property type="term" value="C:cytoplasm"/>
    <property type="evidence" value="ECO:0007669"/>
    <property type="project" value="UniProtKB-SubCell"/>
</dbReference>
<dbReference type="Proteomes" id="UP000076476">
    <property type="component" value="Unassembled WGS sequence"/>
</dbReference>
<dbReference type="GO" id="GO:0004735">
    <property type="term" value="F:pyrroline-5-carboxylate reductase activity"/>
    <property type="evidence" value="ECO:0007669"/>
    <property type="project" value="UniProtKB-UniRule"/>
</dbReference>
<comment type="function">
    <text evidence="8 9">Catalyzes the reduction of 1-pyrroline-5-carboxylate (PCA) to L-proline.</text>
</comment>
<evidence type="ECO:0000256" key="4">
    <source>
        <dbReference type="ARBA" id="ARBA00022605"/>
    </source>
</evidence>
<evidence type="ECO:0000256" key="2">
    <source>
        <dbReference type="ARBA" id="ARBA00005525"/>
    </source>
</evidence>
<dbReference type="EMBL" id="LWBR01000024">
    <property type="protein sequence ID" value="KZN96402.1"/>
    <property type="molecule type" value="Genomic_DNA"/>
</dbReference>
<reference evidence="12 13" key="1">
    <citation type="submission" date="2016-04" db="EMBL/GenBank/DDBJ databases">
        <title>Draft genome sequence of Aeribacillus pallidus 8m3 from petroleum reservoir.</title>
        <authorList>
            <person name="Poltaraus A.B."/>
            <person name="Nazina T.N."/>
            <person name="Tourova T.P."/>
            <person name="Malakho S.M."/>
            <person name="Korshunova A.V."/>
            <person name="Sokolova D.S."/>
        </authorList>
    </citation>
    <scope>NUCLEOTIDE SEQUENCE [LARGE SCALE GENOMIC DNA]</scope>
    <source>
        <strain evidence="12 13">8m3</strain>
    </source>
</reference>
<dbReference type="OrthoDB" id="9805754at2"/>
<dbReference type="Gene3D" id="3.40.50.720">
    <property type="entry name" value="NAD(P)-binding Rossmann-like Domain"/>
    <property type="match status" value="1"/>
</dbReference>
<dbReference type="RefSeq" id="WP_063388161.1">
    <property type="nucleotide sequence ID" value="NZ_LVHY01000047.1"/>
</dbReference>
<dbReference type="NCBIfam" id="TIGR00112">
    <property type="entry name" value="proC"/>
    <property type="match status" value="1"/>
</dbReference>
<keyword evidence="3 9" id="KW-0963">Cytoplasm</keyword>
<evidence type="ECO:0000313" key="13">
    <source>
        <dbReference type="Proteomes" id="UP000076476"/>
    </source>
</evidence>
<accession>A0A164B2L7</accession>
<dbReference type="Gene3D" id="1.10.3730.10">
    <property type="entry name" value="ProC C-terminal domain-like"/>
    <property type="match status" value="1"/>
</dbReference>
<comment type="caution">
    <text evidence="12">The sequence shown here is derived from an EMBL/GenBank/DDBJ whole genome shotgun (WGS) entry which is preliminary data.</text>
</comment>
<proteinExistence type="inferred from homology"/>
<name>A0A161Y402_9BACI</name>
<comment type="subcellular location">
    <subcellularLocation>
        <location evidence="1 9">Cytoplasm</location>
    </subcellularLocation>
</comment>
<dbReference type="AlphaFoldDB" id="A0A161Y402"/>
<dbReference type="HAMAP" id="MF_01925">
    <property type="entry name" value="P5C_reductase"/>
    <property type="match status" value="1"/>
</dbReference>
<comment type="catalytic activity">
    <reaction evidence="9">
        <text>L-proline + NAD(+) = (S)-1-pyrroline-5-carboxylate + NADH + 2 H(+)</text>
        <dbReference type="Rhea" id="RHEA:14105"/>
        <dbReference type="ChEBI" id="CHEBI:15378"/>
        <dbReference type="ChEBI" id="CHEBI:17388"/>
        <dbReference type="ChEBI" id="CHEBI:57540"/>
        <dbReference type="ChEBI" id="CHEBI:57945"/>
        <dbReference type="ChEBI" id="CHEBI:60039"/>
        <dbReference type="EC" id="1.5.1.2"/>
    </reaction>
</comment>
<dbReference type="InterPro" id="IPR008927">
    <property type="entry name" value="6-PGluconate_DH-like_C_sf"/>
</dbReference>
<evidence type="ECO:0000256" key="9">
    <source>
        <dbReference type="HAMAP-Rule" id="MF_01925"/>
    </source>
</evidence>
<dbReference type="FunFam" id="1.10.3730.10:FF:000001">
    <property type="entry name" value="Pyrroline-5-carboxylate reductase"/>
    <property type="match status" value="1"/>
</dbReference>
<dbReference type="SUPFAM" id="SSF51735">
    <property type="entry name" value="NAD(P)-binding Rossmann-fold domains"/>
    <property type="match status" value="1"/>
</dbReference>
<evidence type="ECO:0000256" key="7">
    <source>
        <dbReference type="ARBA" id="ARBA00023002"/>
    </source>
</evidence>
<evidence type="ECO:0000256" key="1">
    <source>
        <dbReference type="ARBA" id="ARBA00004496"/>
    </source>
</evidence>
<protein>
    <recommendedName>
        <fullName evidence="9 10">Pyrroline-5-carboxylate reductase</fullName>
        <shortName evidence="9">P5C reductase</shortName>
        <shortName evidence="9">P5CR</shortName>
        <ecNumber evidence="9 10">1.5.1.2</ecNumber>
    </recommendedName>
    <alternativeName>
        <fullName evidence="9">PCA reductase</fullName>
    </alternativeName>
</protein>
<keyword evidence="13" id="KW-1185">Reference proteome</keyword>
<dbReference type="PANTHER" id="PTHR11645:SF49">
    <property type="entry name" value="PYRROLINE-5-CARBOXYLATE REDUCTASE 1"/>
    <property type="match status" value="1"/>
</dbReference>
<dbReference type="Pfam" id="PF03807">
    <property type="entry name" value="F420_oxidored"/>
    <property type="match status" value="1"/>
</dbReference>
<keyword evidence="4 9" id="KW-0028">Amino-acid biosynthesis</keyword>
<sequence length="278" mass="30470">MYKFGFIGAGSMAEAIISGLINGNKCRREEIVVTNRSNEKRLEELQKTYGVTMTKDKKHLFDNTKTIFFAMKPKDVDEAVKTVREYATENHLVISMLAGVSTKAIETLFNKRIPVIRAMPNTSATIRQSATALAQGQYATDGDLSAAVELFQLIGTVEIVEEDKLDAVTGLAGSGPAYIYYIVEAMEKAAEEIGLEKSMARSLIVQTLYGAALMLKTSDKEPSTLRKEIMSPGGTTEAGLSVLNNHHVDEAIISCVKRAVERSKELNSALEEKLVNEQ</sequence>
<evidence type="ECO:0000256" key="10">
    <source>
        <dbReference type="NCBIfam" id="TIGR00112"/>
    </source>
</evidence>
<dbReference type="STRING" id="33936.AZI98_10145"/>
<gene>
    <name evidence="9" type="primary">proC</name>
    <name evidence="12" type="ORF">AZI98_10145</name>
</gene>
<dbReference type="InterPro" id="IPR036291">
    <property type="entry name" value="NAD(P)-bd_dom_sf"/>
</dbReference>
<evidence type="ECO:0000313" key="12">
    <source>
        <dbReference type="EMBL" id="KZN96402.1"/>
    </source>
</evidence>
<comment type="catalytic activity">
    <reaction evidence="9">
        <text>L-proline + NADP(+) = (S)-1-pyrroline-5-carboxylate + NADPH + 2 H(+)</text>
        <dbReference type="Rhea" id="RHEA:14109"/>
        <dbReference type="ChEBI" id="CHEBI:15378"/>
        <dbReference type="ChEBI" id="CHEBI:17388"/>
        <dbReference type="ChEBI" id="CHEBI:57783"/>
        <dbReference type="ChEBI" id="CHEBI:58349"/>
        <dbReference type="ChEBI" id="CHEBI:60039"/>
        <dbReference type="EC" id="1.5.1.2"/>
    </reaction>
</comment>
<dbReference type="InterPro" id="IPR029036">
    <property type="entry name" value="P5CR_dimer"/>
</dbReference>
<dbReference type="GO" id="GO:0055129">
    <property type="term" value="P:L-proline biosynthetic process"/>
    <property type="evidence" value="ECO:0007669"/>
    <property type="project" value="UniProtKB-UniRule"/>
</dbReference>
<evidence type="ECO:0000256" key="6">
    <source>
        <dbReference type="ARBA" id="ARBA00022857"/>
    </source>
</evidence>
<dbReference type="Pfam" id="PF14748">
    <property type="entry name" value="P5CR_dimer"/>
    <property type="match status" value="1"/>
</dbReference>
<dbReference type="SUPFAM" id="SSF48179">
    <property type="entry name" value="6-phosphogluconate dehydrogenase C-terminal domain-like"/>
    <property type="match status" value="1"/>
</dbReference>
<dbReference type="PIRSF" id="PIRSF000193">
    <property type="entry name" value="Pyrrol-5-carb_rd"/>
    <property type="match status" value="1"/>
</dbReference>
<keyword evidence="5 9" id="KW-0641">Proline biosynthesis</keyword>
<accession>A0A161Y402</accession>
<comment type="similarity">
    <text evidence="2 9">Belongs to the pyrroline-5-carboxylate reductase family.</text>
</comment>
<evidence type="ECO:0000256" key="8">
    <source>
        <dbReference type="ARBA" id="ARBA00058118"/>
    </source>
</evidence>